<organism evidence="2 3">
    <name type="scientific">Mycoplasma marinum</name>
    <dbReference type="NCBI Taxonomy" id="1937190"/>
    <lineage>
        <taxon>Bacteria</taxon>
        <taxon>Bacillati</taxon>
        <taxon>Mycoplasmatota</taxon>
        <taxon>Mollicutes</taxon>
        <taxon>Mycoplasmataceae</taxon>
        <taxon>Mycoplasma</taxon>
    </lineage>
</organism>
<evidence type="ECO:0000313" key="2">
    <source>
        <dbReference type="EMBL" id="TCG11908.1"/>
    </source>
</evidence>
<dbReference type="Pfam" id="PF04296">
    <property type="entry name" value="YlxR"/>
    <property type="match status" value="1"/>
</dbReference>
<keyword evidence="3" id="KW-1185">Reference proteome</keyword>
<dbReference type="PANTHER" id="PTHR34215">
    <property type="entry name" value="BLL0784 PROTEIN"/>
    <property type="match status" value="1"/>
</dbReference>
<proteinExistence type="predicted"/>
<feature type="domain" description="YlxR" evidence="1">
    <location>
        <begin position="9"/>
        <end position="81"/>
    </location>
</feature>
<dbReference type="PANTHER" id="PTHR34215:SF1">
    <property type="entry name" value="YLXR DOMAIN-CONTAINING PROTEIN"/>
    <property type="match status" value="1"/>
</dbReference>
<evidence type="ECO:0000259" key="1">
    <source>
        <dbReference type="Pfam" id="PF04296"/>
    </source>
</evidence>
<dbReference type="AlphaFoldDB" id="A0A4R0XQN9"/>
<dbReference type="InterPro" id="IPR037465">
    <property type="entry name" value="YlxR"/>
</dbReference>
<reference evidence="2 3" key="1">
    <citation type="submission" date="2018-02" db="EMBL/GenBank/DDBJ databases">
        <title>Mycoplasma marinum and Mycoplasma todarodis sp. nov., moderately halophilic and psychrotolerant mycoplasmas isolated from cephalopods.</title>
        <authorList>
            <person name="Viver T."/>
        </authorList>
    </citation>
    <scope>NUCLEOTIDE SEQUENCE [LARGE SCALE GENOMIC DNA]</scope>
    <source>
        <strain evidence="2 3">PE</strain>
    </source>
</reference>
<dbReference type="Proteomes" id="UP000294192">
    <property type="component" value="Unassembled WGS sequence"/>
</dbReference>
<dbReference type="Gene3D" id="3.30.1230.10">
    <property type="entry name" value="YlxR-like"/>
    <property type="match status" value="1"/>
</dbReference>
<name>A0A4R0XQN9_9MOLU</name>
<dbReference type="SUPFAM" id="SSF64376">
    <property type="entry name" value="YlxR-like"/>
    <property type="match status" value="1"/>
</dbReference>
<comment type="caution">
    <text evidence="2">The sequence shown here is derived from an EMBL/GenBank/DDBJ whole genome shotgun (WGS) entry which is preliminary data.</text>
</comment>
<gene>
    <name evidence="2" type="ORF">C4B24_00735</name>
</gene>
<accession>A0A4R0XQN9</accession>
<dbReference type="OrthoDB" id="398624at2"/>
<dbReference type="EMBL" id="PSZO01000002">
    <property type="protein sequence ID" value="TCG11908.1"/>
    <property type="molecule type" value="Genomic_DNA"/>
</dbReference>
<evidence type="ECO:0000313" key="3">
    <source>
        <dbReference type="Proteomes" id="UP000294192"/>
    </source>
</evidence>
<dbReference type="InterPro" id="IPR035931">
    <property type="entry name" value="YlxR-like_sf"/>
</dbReference>
<dbReference type="RefSeq" id="WP_131598381.1">
    <property type="nucleotide sequence ID" value="NZ_CBDBYK010000005.1"/>
</dbReference>
<sequence length="91" mass="10936">MKSKINNLRTCIITNGKFDKSKLIRVVRYQGEFKIDKNHNLPGRGAYFQKNKNIVDEIRKKRLLHRAFKENVPNEVYEELIKYIREEENGR</sequence>
<protein>
    <submittedName>
        <fullName evidence="2">DUF448 domain-containing protein</fullName>
    </submittedName>
</protein>
<dbReference type="InterPro" id="IPR007393">
    <property type="entry name" value="YlxR_dom"/>
</dbReference>